<dbReference type="Proteomes" id="UP000184432">
    <property type="component" value="Unassembled WGS sequence"/>
</dbReference>
<dbReference type="STRING" id="570521.SAMN04488508_109224"/>
<dbReference type="GO" id="GO:0016620">
    <property type="term" value="F:oxidoreductase activity, acting on the aldehyde or oxo group of donors, NAD or NADP as acceptor"/>
    <property type="evidence" value="ECO:0007669"/>
    <property type="project" value="InterPro"/>
</dbReference>
<name>A0A1M6JSF1_9FLAO</name>
<dbReference type="SUPFAM" id="SSF51735">
    <property type="entry name" value="NAD(P)-binding Rossmann-fold domains"/>
    <property type="match status" value="1"/>
</dbReference>
<dbReference type="AlphaFoldDB" id="A0A1M6JSF1"/>
<dbReference type="PANTHER" id="PTHR14097">
    <property type="entry name" value="OXIDOREDUCTASE HTATIP2"/>
    <property type="match status" value="1"/>
</dbReference>
<dbReference type="GO" id="GO:0051287">
    <property type="term" value="F:NAD binding"/>
    <property type="evidence" value="ECO:0007669"/>
    <property type="project" value="InterPro"/>
</dbReference>
<keyword evidence="3" id="KW-1185">Reference proteome</keyword>
<dbReference type="InterPro" id="IPR036291">
    <property type="entry name" value="NAD(P)-bd_dom_sf"/>
</dbReference>
<dbReference type="RefSeq" id="WP_073320192.1">
    <property type="nucleotide sequence ID" value="NZ_FQYP01000009.1"/>
</dbReference>
<proteinExistence type="predicted"/>
<feature type="domain" description="Semialdehyde dehydrogenase NAD-binding" evidence="1">
    <location>
        <begin position="6"/>
        <end position="80"/>
    </location>
</feature>
<dbReference type="EMBL" id="FQYP01000009">
    <property type="protein sequence ID" value="SHJ49664.1"/>
    <property type="molecule type" value="Genomic_DNA"/>
</dbReference>
<evidence type="ECO:0000313" key="2">
    <source>
        <dbReference type="EMBL" id="SHJ49664.1"/>
    </source>
</evidence>
<dbReference type="InterPro" id="IPR000534">
    <property type="entry name" value="Semialdehyde_DH_NAD-bd"/>
</dbReference>
<dbReference type="OrthoDB" id="9798632at2"/>
<gene>
    <name evidence="2" type="ORF">SAMN04488508_109224</name>
</gene>
<dbReference type="Pfam" id="PF01118">
    <property type="entry name" value="Semialdhyde_dh"/>
    <property type="match status" value="1"/>
</dbReference>
<protein>
    <submittedName>
        <fullName evidence="2">Semialdehyde dehydrogenase, NAD binding domain</fullName>
    </submittedName>
</protein>
<evidence type="ECO:0000313" key="3">
    <source>
        <dbReference type="Proteomes" id="UP000184432"/>
    </source>
</evidence>
<dbReference type="PANTHER" id="PTHR14097:SF7">
    <property type="entry name" value="OXIDOREDUCTASE HTATIP2"/>
    <property type="match status" value="1"/>
</dbReference>
<accession>A0A1M6JSF1</accession>
<organism evidence="2 3">
    <name type="scientific">Aquimarina spongiae</name>
    <dbReference type="NCBI Taxonomy" id="570521"/>
    <lineage>
        <taxon>Bacteria</taxon>
        <taxon>Pseudomonadati</taxon>
        <taxon>Bacteroidota</taxon>
        <taxon>Flavobacteriia</taxon>
        <taxon>Flavobacteriales</taxon>
        <taxon>Flavobacteriaceae</taxon>
        <taxon>Aquimarina</taxon>
    </lineage>
</organism>
<evidence type="ECO:0000259" key="1">
    <source>
        <dbReference type="Pfam" id="PF01118"/>
    </source>
</evidence>
<reference evidence="3" key="1">
    <citation type="submission" date="2016-11" db="EMBL/GenBank/DDBJ databases">
        <authorList>
            <person name="Varghese N."/>
            <person name="Submissions S."/>
        </authorList>
    </citation>
    <scope>NUCLEOTIDE SEQUENCE [LARGE SCALE GENOMIC DNA]</scope>
    <source>
        <strain evidence="3">DSM 22623</strain>
    </source>
</reference>
<dbReference type="Gene3D" id="3.40.50.720">
    <property type="entry name" value="NAD(P)-binding Rossmann-like Domain"/>
    <property type="match status" value="1"/>
</dbReference>
<sequence>MPKTAIILGATGLTGGILLQLLIEDPRYSKIILFSRKATGISHPKVEEHIVDLLILSDHQDKFIADEVFCCIGTTKAKTPDKNLYHKIDYGIPVSVAQLCKANNIPTYIVVSALGANPNSSVFYNRTKGEMERDVLQCQIPKTHLLQPSLIGGQRTEKRPGEYFFKQLMKVINPLLIGGLKKYQTIVPETIVLAMIWLANHEFADRIIISDHIKEIAQKQE</sequence>